<dbReference type="AlphaFoldDB" id="A0A4R5DAW5"/>
<dbReference type="GO" id="GO:0005886">
    <property type="term" value="C:plasma membrane"/>
    <property type="evidence" value="ECO:0007669"/>
    <property type="project" value="UniProtKB-SubCell"/>
</dbReference>
<dbReference type="InParanoid" id="A0A4R5DAW5"/>
<feature type="transmembrane region" description="Helical" evidence="7">
    <location>
        <begin position="142"/>
        <end position="169"/>
    </location>
</feature>
<feature type="transmembrane region" description="Helical" evidence="7">
    <location>
        <begin position="293"/>
        <end position="315"/>
    </location>
</feature>
<evidence type="ECO:0000256" key="5">
    <source>
        <dbReference type="ARBA" id="ARBA00022989"/>
    </source>
</evidence>
<protein>
    <submittedName>
        <fullName evidence="10">Sugar ABC transporter permease</fullName>
    </submittedName>
</protein>
<evidence type="ECO:0000256" key="2">
    <source>
        <dbReference type="ARBA" id="ARBA00022448"/>
    </source>
</evidence>
<evidence type="ECO:0000256" key="6">
    <source>
        <dbReference type="ARBA" id="ARBA00023136"/>
    </source>
</evidence>
<dbReference type="Proteomes" id="UP000294739">
    <property type="component" value="Unassembled WGS sequence"/>
</dbReference>
<dbReference type="Pfam" id="PF00528">
    <property type="entry name" value="BPD_transp_1"/>
    <property type="match status" value="1"/>
</dbReference>
<reference evidence="10 11" key="1">
    <citation type="submission" date="2019-03" db="EMBL/GenBank/DDBJ databases">
        <title>Draft genome sequences of novel Actinobacteria.</title>
        <authorList>
            <person name="Sahin N."/>
            <person name="Ay H."/>
            <person name="Saygin H."/>
        </authorList>
    </citation>
    <scope>NUCLEOTIDE SEQUENCE [LARGE SCALE GENOMIC DNA]</scope>
    <source>
        <strain evidence="10 11">5K138</strain>
    </source>
</reference>
<feature type="transmembrane region" description="Helical" evidence="7">
    <location>
        <begin position="189"/>
        <end position="208"/>
    </location>
</feature>
<evidence type="ECO:0000313" key="10">
    <source>
        <dbReference type="EMBL" id="TDE09120.1"/>
    </source>
</evidence>
<feature type="transmembrane region" description="Helical" evidence="7">
    <location>
        <begin position="43"/>
        <end position="63"/>
    </location>
</feature>
<dbReference type="PROSITE" id="PS50928">
    <property type="entry name" value="ABC_TM1"/>
    <property type="match status" value="1"/>
</dbReference>
<proteinExistence type="inferred from homology"/>
<dbReference type="PANTHER" id="PTHR30193">
    <property type="entry name" value="ABC TRANSPORTER PERMEASE PROTEIN"/>
    <property type="match status" value="1"/>
</dbReference>
<keyword evidence="11" id="KW-1185">Reference proteome</keyword>
<sequence length="325" mass="35697">MSRLRTTSQPAGTSAGTTTASTEAVPPAGPVARSRRRRFPTHLVVFIAPAAAIYTVFMVYPLLDSLRLSMFAPRDGVQVFVGLDNFVHLLTDDLLSDAFWNAVWNNLVFFAVHFLVQNPIGLLLAALLATPTLSGRGTYRTLLFLPTTLSVVIVGFIWQLIISPVWGFVDTPLLGQSSTALVTLALMSVWQYIGIPMILFYAVLISIPDELTEAATVDGASAWTTFWRVKFPLLLPTVGIVSVVTYVANMNAFDLIYTVKGALAGPDFASDIMGTFFFRTFFGFQLQQGSSTMGATVATMMFLLILAGVLLYFYGWQRRVESYEL</sequence>
<keyword evidence="3" id="KW-1003">Cell membrane</keyword>
<accession>A0A4R5DAW5</accession>
<feature type="transmembrane region" description="Helical" evidence="7">
    <location>
        <begin position="229"/>
        <end position="248"/>
    </location>
</feature>
<evidence type="ECO:0000256" key="3">
    <source>
        <dbReference type="ARBA" id="ARBA00022475"/>
    </source>
</evidence>
<dbReference type="RefSeq" id="WP_131896041.1">
    <property type="nucleotide sequence ID" value="NZ_SMKZ01000020.1"/>
</dbReference>
<feature type="region of interest" description="Disordered" evidence="8">
    <location>
        <begin position="1"/>
        <end position="32"/>
    </location>
</feature>
<dbReference type="CDD" id="cd06261">
    <property type="entry name" value="TM_PBP2"/>
    <property type="match status" value="1"/>
</dbReference>
<dbReference type="Gene3D" id="1.10.3720.10">
    <property type="entry name" value="MetI-like"/>
    <property type="match status" value="1"/>
</dbReference>
<feature type="compositionally biased region" description="Low complexity" evidence="8">
    <location>
        <begin position="1"/>
        <end position="22"/>
    </location>
</feature>
<evidence type="ECO:0000259" key="9">
    <source>
        <dbReference type="PROSITE" id="PS50928"/>
    </source>
</evidence>
<dbReference type="EMBL" id="SMKZ01000020">
    <property type="protein sequence ID" value="TDE09120.1"/>
    <property type="molecule type" value="Genomic_DNA"/>
</dbReference>
<name>A0A4R5DAW5_9ACTN</name>
<comment type="similarity">
    <text evidence="7">Belongs to the binding-protein-dependent transport system permease family.</text>
</comment>
<evidence type="ECO:0000256" key="4">
    <source>
        <dbReference type="ARBA" id="ARBA00022692"/>
    </source>
</evidence>
<dbReference type="InterPro" id="IPR000515">
    <property type="entry name" value="MetI-like"/>
</dbReference>
<keyword evidence="5 7" id="KW-1133">Transmembrane helix</keyword>
<evidence type="ECO:0000256" key="7">
    <source>
        <dbReference type="RuleBase" id="RU363032"/>
    </source>
</evidence>
<dbReference type="PANTHER" id="PTHR30193:SF37">
    <property type="entry name" value="INNER MEMBRANE ABC TRANSPORTER PERMEASE PROTEIN YCJO"/>
    <property type="match status" value="1"/>
</dbReference>
<evidence type="ECO:0000313" key="11">
    <source>
        <dbReference type="Proteomes" id="UP000294739"/>
    </source>
</evidence>
<comment type="caution">
    <text evidence="10">The sequence shown here is derived from an EMBL/GenBank/DDBJ whole genome shotgun (WGS) entry which is preliminary data.</text>
</comment>
<evidence type="ECO:0000256" key="8">
    <source>
        <dbReference type="SAM" id="MobiDB-lite"/>
    </source>
</evidence>
<keyword evidence="4 7" id="KW-0812">Transmembrane</keyword>
<organism evidence="10 11">
    <name type="scientific">Jiangella asiatica</name>
    <dbReference type="NCBI Taxonomy" id="2530372"/>
    <lineage>
        <taxon>Bacteria</taxon>
        <taxon>Bacillati</taxon>
        <taxon>Actinomycetota</taxon>
        <taxon>Actinomycetes</taxon>
        <taxon>Jiangellales</taxon>
        <taxon>Jiangellaceae</taxon>
        <taxon>Jiangella</taxon>
    </lineage>
</organism>
<feature type="domain" description="ABC transmembrane type-1" evidence="9">
    <location>
        <begin position="103"/>
        <end position="314"/>
    </location>
</feature>
<dbReference type="InterPro" id="IPR051393">
    <property type="entry name" value="ABC_transporter_permease"/>
</dbReference>
<comment type="subcellular location">
    <subcellularLocation>
        <location evidence="1 7">Cell membrane</location>
        <topology evidence="1 7">Multi-pass membrane protein</topology>
    </subcellularLocation>
</comment>
<dbReference type="OrthoDB" id="145927at2"/>
<evidence type="ECO:0000256" key="1">
    <source>
        <dbReference type="ARBA" id="ARBA00004651"/>
    </source>
</evidence>
<feature type="transmembrane region" description="Helical" evidence="7">
    <location>
        <begin position="107"/>
        <end position="130"/>
    </location>
</feature>
<gene>
    <name evidence="10" type="ORF">E1269_15520</name>
</gene>
<dbReference type="SUPFAM" id="SSF161098">
    <property type="entry name" value="MetI-like"/>
    <property type="match status" value="1"/>
</dbReference>
<keyword evidence="6 7" id="KW-0472">Membrane</keyword>
<keyword evidence="2 7" id="KW-0813">Transport</keyword>
<dbReference type="GO" id="GO:0055085">
    <property type="term" value="P:transmembrane transport"/>
    <property type="evidence" value="ECO:0007669"/>
    <property type="project" value="InterPro"/>
</dbReference>
<dbReference type="InterPro" id="IPR035906">
    <property type="entry name" value="MetI-like_sf"/>
</dbReference>